<sequence length="314" mass="33244">MAAKAASGTPTPVEVMLDVEQPHLSDSYSSLGWRNWANLVAYVINSGITYTSLTGVFGPTNTDLSRKYQTLVTPKGWAFSIWGPIFIAEGAWVVAQLLKPYRAHPAVEAGTPWWLAACLFQVCWTFAFAQEVIWLSLVMMLGILGSLLGMAIQADRTLLSLSFQEYALLRAPFALHLGWILCASAVNTNVLADYERASPGTLLGVAVTSLAAILAVVTAFTLATKSAEPVVGLVAAWALTAVASELGDPVLLLDPAVRWNYYPWGATTLEGIRIAASAVAATAGVMAAVAAARLVWAGAQRGAFAKCGVRAQSA</sequence>
<protein>
    <submittedName>
        <fullName evidence="2">Uncharacterized protein</fullName>
    </submittedName>
</protein>
<feature type="transmembrane region" description="Helical" evidence="1">
    <location>
        <begin position="272"/>
        <end position="296"/>
    </location>
</feature>
<dbReference type="EMBL" id="HBGW01044549">
    <property type="protein sequence ID" value="CAD9570758.1"/>
    <property type="molecule type" value="Transcribed_RNA"/>
</dbReference>
<proteinExistence type="predicted"/>
<keyword evidence="1" id="KW-1133">Transmembrane helix</keyword>
<evidence type="ECO:0000256" key="1">
    <source>
        <dbReference type="SAM" id="Phobius"/>
    </source>
</evidence>
<feature type="transmembrane region" description="Helical" evidence="1">
    <location>
        <begin position="39"/>
        <end position="57"/>
    </location>
</feature>
<feature type="transmembrane region" description="Helical" evidence="1">
    <location>
        <begin position="77"/>
        <end position="98"/>
    </location>
</feature>
<keyword evidence="1" id="KW-0472">Membrane</keyword>
<organism evidence="2">
    <name type="scientific">Zooxanthella nutricula</name>
    <dbReference type="NCBI Taxonomy" id="1333877"/>
    <lineage>
        <taxon>Eukaryota</taxon>
        <taxon>Sar</taxon>
        <taxon>Alveolata</taxon>
        <taxon>Dinophyceae</taxon>
        <taxon>Peridiniales</taxon>
        <taxon>Peridiniales incertae sedis</taxon>
        <taxon>Zooxanthella</taxon>
    </lineage>
</organism>
<keyword evidence="1" id="KW-0812">Transmembrane</keyword>
<evidence type="ECO:0000313" key="2">
    <source>
        <dbReference type="EMBL" id="CAD9570758.1"/>
    </source>
</evidence>
<dbReference type="PANTHER" id="PTHR33802:SF1">
    <property type="entry name" value="XK-RELATED PROTEIN"/>
    <property type="match status" value="1"/>
</dbReference>
<feature type="transmembrane region" description="Helical" evidence="1">
    <location>
        <begin position="202"/>
        <end position="223"/>
    </location>
</feature>
<dbReference type="AlphaFoldDB" id="A0A7S2KCE7"/>
<feature type="transmembrane region" description="Helical" evidence="1">
    <location>
        <begin position="133"/>
        <end position="152"/>
    </location>
</feature>
<feature type="transmembrane region" description="Helical" evidence="1">
    <location>
        <begin position="110"/>
        <end position="127"/>
    </location>
</feature>
<gene>
    <name evidence="2" type="ORF">BRAN1462_LOCUS28248</name>
</gene>
<reference evidence="2" key="1">
    <citation type="submission" date="2021-01" db="EMBL/GenBank/DDBJ databases">
        <authorList>
            <person name="Corre E."/>
            <person name="Pelletier E."/>
            <person name="Niang G."/>
            <person name="Scheremetjew M."/>
            <person name="Finn R."/>
            <person name="Kale V."/>
            <person name="Holt S."/>
            <person name="Cochrane G."/>
            <person name="Meng A."/>
            <person name="Brown T."/>
            <person name="Cohen L."/>
        </authorList>
    </citation>
    <scope>NUCLEOTIDE SEQUENCE</scope>
    <source>
        <strain evidence="2">RCC3387</strain>
    </source>
</reference>
<dbReference type="PANTHER" id="PTHR33802">
    <property type="entry name" value="SI:CH211-161H7.5-RELATED"/>
    <property type="match status" value="1"/>
</dbReference>
<accession>A0A7S2KCE7</accession>
<name>A0A7S2KCE7_9DINO</name>
<feature type="transmembrane region" description="Helical" evidence="1">
    <location>
        <begin position="173"/>
        <end position="190"/>
    </location>
</feature>
<feature type="transmembrane region" description="Helical" evidence="1">
    <location>
        <begin position="230"/>
        <end position="252"/>
    </location>
</feature>